<protein>
    <recommendedName>
        <fullName evidence="3">EAL domain-containing protein (Putative c-di-GMP-specific phosphodiesterase class I)</fullName>
    </recommendedName>
</protein>
<dbReference type="InterPro" id="IPR035919">
    <property type="entry name" value="EAL_sf"/>
</dbReference>
<evidence type="ECO:0000313" key="2">
    <source>
        <dbReference type="Proteomes" id="UP000316545"/>
    </source>
</evidence>
<gene>
    <name evidence="1" type="ORF">FBZ88_107100</name>
</gene>
<evidence type="ECO:0000313" key="1">
    <source>
        <dbReference type="EMBL" id="TWB26933.1"/>
    </source>
</evidence>
<dbReference type="AlphaFoldDB" id="A0A560FZ64"/>
<evidence type="ECO:0008006" key="3">
    <source>
        <dbReference type="Google" id="ProtNLM"/>
    </source>
</evidence>
<accession>A0A560FZ64</accession>
<organism evidence="1 2">
    <name type="scientific">Nitrospirillum amazonense</name>
    <dbReference type="NCBI Taxonomy" id="28077"/>
    <lineage>
        <taxon>Bacteria</taxon>
        <taxon>Pseudomonadati</taxon>
        <taxon>Pseudomonadota</taxon>
        <taxon>Alphaproteobacteria</taxon>
        <taxon>Rhodospirillales</taxon>
        <taxon>Azospirillaceae</taxon>
        <taxon>Nitrospirillum</taxon>
    </lineage>
</organism>
<dbReference type="RefSeq" id="WP_145617148.1">
    <property type="nucleotide sequence ID" value="NZ_JAYNFR010000023.1"/>
</dbReference>
<dbReference type="EMBL" id="VITO01000007">
    <property type="protein sequence ID" value="TWB26933.1"/>
    <property type="molecule type" value="Genomic_DNA"/>
</dbReference>
<comment type="caution">
    <text evidence="1">The sequence shown here is derived from an EMBL/GenBank/DDBJ whole genome shotgun (WGS) entry which is preliminary data.</text>
</comment>
<sequence>MNRPNAPKRDWVRVKPGERPVALPEKPEYDDQKLLTLLQSAKRELQGLRLIHLHLSLLKDKSNLDLISIKRAMQETADNSSYLQVFNLSNDDVIVLYKGIKFSLISDVCSKIEKLLLSRTTMTKQNPYREDSLYSIMELSLNFVSVIRFIEGLQKGESGDAPVEQTKPPITLEELGKIERAVQMFDLSPFMLNQPVVNIQNPTENEYEYFELYIAIKALEERLSPEFDITANRWLFSYFTSQLDLSVLRALNYGVDFLRGKRLGLNLNLATILSASFVKFDERLTTDLRGNVVLEINKTDLIENVSMYKEVVDFAATRGYKICIDGLNDFWVTHMDLEYMACDYAKIIWSPDMESMTEEEIEALQEKVRQQENCRYILARCGTVSGLIWAEKMGISLVQGRVIDNILRKSVLVRDALKTAQVMNDD</sequence>
<dbReference type="Proteomes" id="UP000316545">
    <property type="component" value="Unassembled WGS sequence"/>
</dbReference>
<dbReference type="SUPFAM" id="SSF141868">
    <property type="entry name" value="EAL domain-like"/>
    <property type="match status" value="1"/>
</dbReference>
<dbReference type="Gene3D" id="3.20.20.450">
    <property type="entry name" value="EAL domain"/>
    <property type="match status" value="1"/>
</dbReference>
<reference evidence="1 2" key="1">
    <citation type="submission" date="2019-06" db="EMBL/GenBank/DDBJ databases">
        <title>Genomic Encyclopedia of Type Strains, Phase IV (KMG-V): Genome sequencing to study the core and pangenomes of soil and plant-associated prokaryotes.</title>
        <authorList>
            <person name="Whitman W."/>
        </authorList>
    </citation>
    <scope>NUCLEOTIDE SEQUENCE [LARGE SCALE GENOMIC DNA]</scope>
    <source>
        <strain evidence="1 2">BR 11865</strain>
    </source>
</reference>
<name>A0A560FZ64_9PROT</name>
<keyword evidence="2" id="KW-1185">Reference proteome</keyword>
<proteinExistence type="predicted"/>